<accession>A0A927CFR0</accession>
<dbReference type="AlphaFoldDB" id="A0A927CFR0"/>
<comment type="caution">
    <text evidence="2">The sequence shown here is derived from an EMBL/GenBank/DDBJ whole genome shotgun (WGS) entry which is preliminary data.</text>
</comment>
<dbReference type="EMBL" id="JACXJA010000068">
    <property type="protein sequence ID" value="MBD2866730.1"/>
    <property type="molecule type" value="Genomic_DNA"/>
</dbReference>
<dbReference type="Pfam" id="PF09345">
    <property type="entry name" value="SiaC"/>
    <property type="match status" value="1"/>
</dbReference>
<protein>
    <submittedName>
        <fullName evidence="2">DUF1987 domain-containing protein</fullName>
    </submittedName>
</protein>
<proteinExistence type="predicted"/>
<evidence type="ECO:0000259" key="1">
    <source>
        <dbReference type="Pfam" id="PF09345"/>
    </source>
</evidence>
<evidence type="ECO:0000313" key="3">
    <source>
        <dbReference type="Proteomes" id="UP000639396"/>
    </source>
</evidence>
<organism evidence="2 3">
    <name type="scientific">Paenibacillus oceani</name>
    <dbReference type="NCBI Taxonomy" id="2772510"/>
    <lineage>
        <taxon>Bacteria</taxon>
        <taxon>Bacillati</taxon>
        <taxon>Bacillota</taxon>
        <taxon>Bacilli</taxon>
        <taxon>Bacillales</taxon>
        <taxon>Paenibacillaceae</taxon>
        <taxon>Paenibacillus</taxon>
    </lineage>
</organism>
<dbReference type="RefSeq" id="WP_190932344.1">
    <property type="nucleotide sequence ID" value="NZ_JACXJA010000068.1"/>
</dbReference>
<dbReference type="InterPro" id="IPR018530">
    <property type="entry name" value="SiaC"/>
</dbReference>
<feature type="domain" description="SiaC family regulatory phosphoprotein" evidence="1">
    <location>
        <begin position="8"/>
        <end position="125"/>
    </location>
</feature>
<keyword evidence="3" id="KW-1185">Reference proteome</keyword>
<evidence type="ECO:0000313" key="2">
    <source>
        <dbReference type="EMBL" id="MBD2866730.1"/>
    </source>
</evidence>
<dbReference type="Proteomes" id="UP000639396">
    <property type="component" value="Unassembled WGS sequence"/>
</dbReference>
<reference evidence="2" key="1">
    <citation type="submission" date="2020-09" db="EMBL/GenBank/DDBJ databases">
        <title>A novel bacterium of genus Paenibacillus, isolated from South China Sea.</title>
        <authorList>
            <person name="Huang H."/>
            <person name="Mo K."/>
            <person name="Hu Y."/>
        </authorList>
    </citation>
    <scope>NUCLEOTIDE SEQUENCE</scope>
    <source>
        <strain evidence="2">IB182363</strain>
    </source>
</reference>
<sequence length="131" mass="15154">MEPLHLVATKSTPAVSFDENTRVLAITGQSYPENAFKFYEPIFEWIDSYLSRLPSDTELAIEFQMPYINTSSTKCLMMLLDKFDTAYMDGKRVGVRWYCSPDNESEFECAEELKEDLRLPFDIIAKESDEP</sequence>
<gene>
    <name evidence="2" type="ORF">IDH45_32655</name>
</gene>
<name>A0A927CFR0_9BACL</name>